<organism evidence="5 6">
    <name type="scientific">Halogeometricum luteum</name>
    <dbReference type="NCBI Taxonomy" id="2950537"/>
    <lineage>
        <taxon>Archaea</taxon>
        <taxon>Methanobacteriati</taxon>
        <taxon>Methanobacteriota</taxon>
        <taxon>Stenosarchaea group</taxon>
        <taxon>Halobacteria</taxon>
        <taxon>Halobacteriales</taxon>
        <taxon>Haloferacaceae</taxon>
        <taxon>Halogeometricum</taxon>
    </lineage>
</organism>
<keyword evidence="6" id="KW-1185">Reference proteome</keyword>
<dbReference type="InterPro" id="IPR058499">
    <property type="entry name" value="DUF8186"/>
</dbReference>
<name>A0ABU2G763_9EURY</name>
<evidence type="ECO:0000313" key="5">
    <source>
        <dbReference type="EMBL" id="MDS0296637.1"/>
    </source>
</evidence>
<dbReference type="Pfam" id="PF26589">
    <property type="entry name" value="DUF8186"/>
    <property type="match status" value="1"/>
</dbReference>
<dbReference type="RefSeq" id="WP_310930645.1">
    <property type="nucleotide sequence ID" value="NZ_JAMQOQ010000007.1"/>
</dbReference>
<evidence type="ECO:0008006" key="7">
    <source>
        <dbReference type="Google" id="ProtNLM"/>
    </source>
</evidence>
<dbReference type="EMBL" id="JAMQOQ010000007">
    <property type="protein sequence ID" value="MDS0296637.1"/>
    <property type="molecule type" value="Genomic_DNA"/>
</dbReference>
<accession>A0ABU2G763</accession>
<reference evidence="5 6" key="1">
    <citation type="submission" date="2022-06" db="EMBL/GenBank/DDBJ databases">
        <title>Halogeometricum sp. a new haloarchaeum isolate from saline soil.</title>
        <authorList>
            <person name="Strakova D."/>
            <person name="Galisteo C."/>
            <person name="Sanchez-Porro C."/>
            <person name="Ventosa A."/>
        </authorList>
    </citation>
    <scope>NUCLEOTIDE SEQUENCE [LARGE SCALE GENOMIC DNA]</scope>
    <source>
        <strain evidence="6">S3BR25-2</strain>
    </source>
</reference>
<gene>
    <name evidence="5" type="ORF">NDI79_20930</name>
</gene>
<evidence type="ECO:0000256" key="1">
    <source>
        <dbReference type="SAM" id="MobiDB-lite"/>
    </source>
</evidence>
<feature type="domain" description="DUF8186" evidence="4">
    <location>
        <begin position="429"/>
        <end position="528"/>
    </location>
</feature>
<evidence type="ECO:0000259" key="4">
    <source>
        <dbReference type="Pfam" id="PF26591"/>
    </source>
</evidence>
<feature type="region of interest" description="Disordered" evidence="1">
    <location>
        <begin position="23"/>
        <end position="43"/>
    </location>
</feature>
<dbReference type="Pfam" id="PF26590">
    <property type="entry name" value="DUF8186_M"/>
    <property type="match status" value="1"/>
</dbReference>
<sequence>MEHRELSVLMATLLATSLATGLVTATPPRPGTDDNGLSENESATLWSRDTDNYTSQEAYRQRYGDERTAIHQLANGSDITFKRPPATAATWTRNDFEDLEAGGSDTSVHPPHASLEDGVFIADAHATVFAVQPSTHGHLESGETPLYIAPNGTMSGFVDYRIRVPNGSSSENQTIEWSLADHEIEEVRLQKDGETIARTDGSHTPALDYQINDDWSATLSLEAEIHVRLKKTIETDGVNGTDVEVVYREETQNVSDSIDVEIYDLSAYPYDAEYPNGDAGVAIFQSRPWQGYTFSDDGNASVRGVWRFYTAHNTNWDTLVRSNRTDSAEVESDAIPVYVHAYPSRIGPRAEPVRDGPEIIDTWGTERSSPLESIGENVTIEVVNQSYETTYGVAVRAENVDREALHVAGIVRGVNASIVEPDAGSERQLRRSNLTVEVLEQNQSQATLRIELRDNGTGAPIILNDDTRRYLISGSARSGYITIAGQEVETNASGVAIVTVTEPGIYTARYHPGSWLGHNPAYVSDTATARWHPLGTIDGWFDLVFEAGWQFIPFFVMFYAGRRLLRMLGPADIFQRNP</sequence>
<proteinExistence type="predicted"/>
<feature type="domain" description="DUF8186" evidence="2">
    <location>
        <begin position="97"/>
        <end position="263"/>
    </location>
</feature>
<comment type="caution">
    <text evidence="5">The sequence shown here is derived from an EMBL/GenBank/DDBJ whole genome shotgun (WGS) entry which is preliminary data.</text>
</comment>
<dbReference type="InterPro" id="IPR058911">
    <property type="entry name" value="DUF8186_C"/>
</dbReference>
<evidence type="ECO:0000313" key="6">
    <source>
        <dbReference type="Proteomes" id="UP001254813"/>
    </source>
</evidence>
<evidence type="ECO:0000259" key="3">
    <source>
        <dbReference type="Pfam" id="PF26590"/>
    </source>
</evidence>
<dbReference type="Proteomes" id="UP001254813">
    <property type="component" value="Unassembled WGS sequence"/>
</dbReference>
<dbReference type="Pfam" id="PF26591">
    <property type="entry name" value="DUF8186_C"/>
    <property type="match status" value="1"/>
</dbReference>
<protein>
    <recommendedName>
        <fullName evidence="7">CARDB protein</fullName>
    </recommendedName>
</protein>
<evidence type="ECO:0000259" key="2">
    <source>
        <dbReference type="Pfam" id="PF26589"/>
    </source>
</evidence>
<dbReference type="InterPro" id="IPR058910">
    <property type="entry name" value="DUF8186_M"/>
</dbReference>
<feature type="domain" description="DUF8186" evidence="3">
    <location>
        <begin position="267"/>
        <end position="418"/>
    </location>
</feature>